<comment type="caution">
    <text evidence="1">The sequence shown here is derived from an EMBL/GenBank/DDBJ whole genome shotgun (WGS) entry which is preliminary data.</text>
</comment>
<keyword evidence="2" id="KW-1185">Reference proteome</keyword>
<sequence>MRILSMSQSDLLLLLPLAGQNYLDHQSKFGQYKERYTPTLGFKTLARSRIDETRFGNAACGTNAKLMRSELLGCFEEFVKVQSDAQCIFLRELGGRLSQIARHHELHKTGRNTTFLRAPMLGAY</sequence>
<name>A0A927GIL2_9BACT</name>
<protein>
    <submittedName>
        <fullName evidence="1">Uncharacterized protein</fullName>
    </submittedName>
</protein>
<dbReference type="AlphaFoldDB" id="A0A927GIL2"/>
<proteinExistence type="predicted"/>
<accession>A0A927GIL2</accession>
<gene>
    <name evidence="1" type="ORF">IC235_06390</name>
</gene>
<evidence type="ECO:0000313" key="2">
    <source>
        <dbReference type="Proteomes" id="UP000612233"/>
    </source>
</evidence>
<evidence type="ECO:0000313" key="1">
    <source>
        <dbReference type="EMBL" id="MBD2767517.1"/>
    </source>
</evidence>
<organism evidence="1 2">
    <name type="scientific">Hymenobacter montanus</name>
    <dbReference type="NCBI Taxonomy" id="2771359"/>
    <lineage>
        <taxon>Bacteria</taxon>
        <taxon>Pseudomonadati</taxon>
        <taxon>Bacteroidota</taxon>
        <taxon>Cytophagia</taxon>
        <taxon>Cytophagales</taxon>
        <taxon>Hymenobacteraceae</taxon>
        <taxon>Hymenobacter</taxon>
    </lineage>
</organism>
<dbReference type="EMBL" id="JACXAD010000005">
    <property type="protein sequence ID" value="MBD2767517.1"/>
    <property type="molecule type" value="Genomic_DNA"/>
</dbReference>
<reference evidence="1" key="1">
    <citation type="submission" date="2020-09" db="EMBL/GenBank/DDBJ databases">
        <authorList>
            <person name="Kim M.K."/>
        </authorList>
    </citation>
    <scope>NUCLEOTIDE SEQUENCE</scope>
    <source>
        <strain evidence="1">BT664</strain>
    </source>
</reference>
<dbReference type="Proteomes" id="UP000612233">
    <property type="component" value="Unassembled WGS sequence"/>
</dbReference>
<dbReference type="RefSeq" id="WP_191004334.1">
    <property type="nucleotide sequence ID" value="NZ_JACXAD010000005.1"/>
</dbReference>